<protein>
    <recommendedName>
        <fullName evidence="3">ATPase</fullName>
    </recommendedName>
</protein>
<comment type="caution">
    <text evidence="1">The sequence shown here is derived from an EMBL/GenBank/DDBJ whole genome shotgun (WGS) entry which is preliminary data.</text>
</comment>
<sequence>MNEIIASILDAEQKAEEIVAKAASDCRRISLEGAERAAKVKEDAIALLAAEREQSEKDAERRAQAAYDSLAAEGGAAAQALKSRSRTRVDPAADAVLRRLFG</sequence>
<evidence type="ECO:0000313" key="2">
    <source>
        <dbReference type="Proteomes" id="UP000291269"/>
    </source>
</evidence>
<dbReference type="AlphaFoldDB" id="A0A4Q2KAK1"/>
<evidence type="ECO:0008006" key="3">
    <source>
        <dbReference type="Google" id="ProtNLM"/>
    </source>
</evidence>
<reference evidence="1 2" key="1">
    <citation type="journal article" date="2019" name="Gut">
        <title>Antibiotics-induced monodominance of a novel gut bacterial order.</title>
        <authorList>
            <person name="Hildebrand F."/>
            <person name="Moitinho-Silva L."/>
            <person name="Blasche S."/>
            <person name="Jahn M.T."/>
            <person name="Gossmann T.I."/>
            <person name="Heuerta-Cepas J."/>
            <person name="Hercog R."/>
            <person name="Luetge M."/>
            <person name="Bahram M."/>
            <person name="Pryszlak A."/>
            <person name="Alves R.J."/>
            <person name="Waszak S.M."/>
            <person name="Zhu A."/>
            <person name="Ye L."/>
            <person name="Costea P.I."/>
            <person name="Aalvink S."/>
            <person name="Belzer C."/>
            <person name="Forslund S.K."/>
            <person name="Sunagawa S."/>
            <person name="Hentschel U."/>
            <person name="Merten C."/>
            <person name="Patil K.R."/>
            <person name="Benes V."/>
            <person name="Bork P."/>
        </authorList>
    </citation>
    <scope>NUCLEOTIDE SEQUENCE [LARGE SCALE GENOMIC DNA]</scope>
    <source>
        <strain evidence="1 2">HDS1380</strain>
    </source>
</reference>
<dbReference type="RefSeq" id="WP_129223251.1">
    <property type="nucleotide sequence ID" value="NZ_SDOZ01000002.1"/>
</dbReference>
<dbReference type="Proteomes" id="UP000291269">
    <property type="component" value="Unassembled WGS sequence"/>
</dbReference>
<gene>
    <name evidence="1" type="ORF">ESZ91_01085</name>
</gene>
<dbReference type="EMBL" id="SDOZ01000002">
    <property type="protein sequence ID" value="RXZ61007.1"/>
    <property type="molecule type" value="Genomic_DNA"/>
</dbReference>
<keyword evidence="2" id="KW-1185">Reference proteome</keyword>
<organism evidence="1 2">
    <name type="scientific">Candidatus Borkfalkia ceftriaxoniphila</name>
    <dbReference type="NCBI Taxonomy" id="2508949"/>
    <lineage>
        <taxon>Bacteria</taxon>
        <taxon>Bacillati</taxon>
        <taxon>Bacillota</taxon>
        <taxon>Clostridia</taxon>
        <taxon>Christensenellales</taxon>
        <taxon>Christensenellaceae</taxon>
        <taxon>Candidatus Borkfalkia</taxon>
    </lineage>
</organism>
<proteinExistence type="predicted"/>
<name>A0A4Q2KAK1_9FIRM</name>
<evidence type="ECO:0000313" key="1">
    <source>
        <dbReference type="EMBL" id="RXZ61007.1"/>
    </source>
</evidence>
<dbReference type="Gene3D" id="1.20.5.2950">
    <property type="match status" value="1"/>
</dbReference>
<accession>A0A4Q2KAK1</accession>